<protein>
    <submittedName>
        <fullName evidence="1">Uncharacterized protein</fullName>
    </submittedName>
</protein>
<organism evidence="1 2">
    <name type="scientific">Hypoxylon rubiginosum</name>
    <dbReference type="NCBI Taxonomy" id="110542"/>
    <lineage>
        <taxon>Eukaryota</taxon>
        <taxon>Fungi</taxon>
        <taxon>Dikarya</taxon>
        <taxon>Ascomycota</taxon>
        <taxon>Pezizomycotina</taxon>
        <taxon>Sordariomycetes</taxon>
        <taxon>Xylariomycetidae</taxon>
        <taxon>Xylariales</taxon>
        <taxon>Hypoxylaceae</taxon>
        <taxon>Hypoxylon</taxon>
    </lineage>
</organism>
<gene>
    <name evidence="1" type="ORF">F4821DRAFT_248833</name>
</gene>
<dbReference type="EMBL" id="MU394390">
    <property type="protein sequence ID" value="KAI6081640.1"/>
    <property type="molecule type" value="Genomic_DNA"/>
</dbReference>
<evidence type="ECO:0000313" key="2">
    <source>
        <dbReference type="Proteomes" id="UP001497680"/>
    </source>
</evidence>
<sequence length="454" mass="49948">MERRYIRLSRVAREYIIIVANQKLNSFSHIPVVDTPFPLFKPQVLIFEAFNMLRTVAVALLASGCLADGVNITMESDLYVAPGRAHRLAARAPRDFGTANLDCKGAEAACNNACYYIHCSAASDPDANKLTYTGPKATTGKKDRKQNRFDSGCQAQQPVPGRSDTTVSVCQSFPYSMGFIPADQRANAGYWQCDEWPPAAHQQTPFGTPGRLANSLRCMPAAENEGLGRQLGQFFQGIGKYKDDPDRKQTGSMVRDDYARVNLDISQADQSKTPYCVKRATNDHDCTQDGYQFGLTKKPNVKGKISNPIDPQGADNHYATLDDAYADLYQCRVSLTREGDRKFGTVTLYDWEKQQHKIDDGCSVEAATGTCLLQGLPLDLQVYKTGNLGSKIGFTYGPGLGTSNINSFDWDTESQGNGKSPSGANRQYCDVGKVTSNKQTVDCYFPCYEHADGK</sequence>
<evidence type="ECO:0000313" key="1">
    <source>
        <dbReference type="EMBL" id="KAI6081640.1"/>
    </source>
</evidence>
<proteinExistence type="predicted"/>
<keyword evidence="2" id="KW-1185">Reference proteome</keyword>
<comment type="caution">
    <text evidence="1">The sequence shown here is derived from an EMBL/GenBank/DDBJ whole genome shotgun (WGS) entry which is preliminary data.</text>
</comment>
<accession>A0ACC0CMR6</accession>
<reference evidence="1 2" key="1">
    <citation type="journal article" date="2022" name="New Phytol.">
        <title>Ecological generalism drives hyperdiversity of secondary metabolite gene clusters in xylarialean endophytes.</title>
        <authorList>
            <person name="Franco M.E.E."/>
            <person name="Wisecaver J.H."/>
            <person name="Arnold A.E."/>
            <person name="Ju Y.M."/>
            <person name="Slot J.C."/>
            <person name="Ahrendt S."/>
            <person name="Moore L.P."/>
            <person name="Eastman K.E."/>
            <person name="Scott K."/>
            <person name="Konkel Z."/>
            <person name="Mondo S.J."/>
            <person name="Kuo A."/>
            <person name="Hayes R.D."/>
            <person name="Haridas S."/>
            <person name="Andreopoulos B."/>
            <person name="Riley R."/>
            <person name="LaButti K."/>
            <person name="Pangilinan J."/>
            <person name="Lipzen A."/>
            <person name="Amirebrahimi M."/>
            <person name="Yan J."/>
            <person name="Adam C."/>
            <person name="Keymanesh K."/>
            <person name="Ng V."/>
            <person name="Louie K."/>
            <person name="Northen T."/>
            <person name="Drula E."/>
            <person name="Henrissat B."/>
            <person name="Hsieh H.M."/>
            <person name="Youens-Clark K."/>
            <person name="Lutzoni F."/>
            <person name="Miadlikowska J."/>
            <person name="Eastwood D.C."/>
            <person name="Hamelin R.C."/>
            <person name="Grigoriev I.V."/>
            <person name="U'Ren J.M."/>
        </authorList>
    </citation>
    <scope>NUCLEOTIDE SEQUENCE [LARGE SCALE GENOMIC DNA]</scope>
    <source>
        <strain evidence="1 2">ER1909</strain>
    </source>
</reference>
<name>A0ACC0CMR6_9PEZI</name>
<dbReference type="Proteomes" id="UP001497680">
    <property type="component" value="Unassembled WGS sequence"/>
</dbReference>